<name>A0ABZ1CFL2_9PROT</name>
<accession>A0ABZ1CFL2</accession>
<dbReference type="PANTHER" id="PTHR31881">
    <property type="match status" value="1"/>
</dbReference>
<dbReference type="EMBL" id="CP141769">
    <property type="protein sequence ID" value="WRS37986.1"/>
    <property type="molecule type" value="Genomic_DNA"/>
</dbReference>
<proteinExistence type="predicted"/>
<keyword evidence="3" id="KW-1185">Reference proteome</keyword>
<keyword evidence="1" id="KW-0812">Transmembrane</keyword>
<dbReference type="InterPro" id="IPR006747">
    <property type="entry name" value="DUF599"/>
</dbReference>
<dbReference type="Proteomes" id="UP001334732">
    <property type="component" value="Chromosome"/>
</dbReference>
<dbReference type="RefSeq" id="WP_324778600.1">
    <property type="nucleotide sequence ID" value="NZ_CP141769.1"/>
</dbReference>
<evidence type="ECO:0000313" key="3">
    <source>
        <dbReference type="Proteomes" id="UP001334732"/>
    </source>
</evidence>
<gene>
    <name evidence="2" type="ORF">VA613_08110</name>
</gene>
<keyword evidence="1" id="KW-1133">Transmembrane helix</keyword>
<feature type="transmembrane region" description="Helical" evidence="1">
    <location>
        <begin position="73"/>
        <end position="98"/>
    </location>
</feature>
<feature type="transmembrane region" description="Helical" evidence="1">
    <location>
        <begin position="12"/>
        <end position="28"/>
    </location>
</feature>
<dbReference type="PANTHER" id="PTHR31881:SF6">
    <property type="entry name" value="OS09G0494600 PROTEIN"/>
    <property type="match status" value="1"/>
</dbReference>
<reference evidence="2 3" key="1">
    <citation type="submission" date="2023-12" db="EMBL/GenBank/DDBJ databases">
        <title>Thiobacillus sedimentum sp. nov., a chemolithoautotrophic sulfur-oxidizing bacterium isolated from freshwater sediment.</title>
        <authorList>
            <person name="Luo J."/>
            <person name="Dai C."/>
        </authorList>
    </citation>
    <scope>NUCLEOTIDE SEQUENCE [LARGE SCALE GENOMIC DNA]</scope>
    <source>
        <strain evidence="2 3">SCUT-2</strain>
    </source>
</reference>
<organism evidence="2 3">
    <name type="scientific">Thiobacillus sedimenti</name>
    <dbReference type="NCBI Taxonomy" id="3110231"/>
    <lineage>
        <taxon>Bacteria</taxon>
        <taxon>Pseudomonadati</taxon>
        <taxon>Pseudomonadota</taxon>
        <taxon>Betaproteobacteria</taxon>
        <taxon>Nitrosomonadales</taxon>
        <taxon>Thiobacillaceae</taxon>
        <taxon>Thiobacillus</taxon>
    </lineage>
</organism>
<evidence type="ECO:0000313" key="2">
    <source>
        <dbReference type="EMBL" id="WRS37986.1"/>
    </source>
</evidence>
<protein>
    <submittedName>
        <fullName evidence="2">DUF599 domain-containing protein</fullName>
    </submittedName>
</protein>
<keyword evidence="1" id="KW-0472">Membrane</keyword>
<sequence>MELLTEFETDVVAFIISAACVALYYVFLNMKVRDNPTYSIHGVNALARRLWVEHIMRSNSAKDIMAVQTLRNFIMAPSLMASTAGLLIIGTLTLSGQAENISHSWHVLSIGGSHATQLWILKVMLLLVDFIVAFFAFAMSVRLANHVLFMVNVPEHGTHHALSPRAVAHRLNRAGNMFAIGMRAFFFAIPLVFWLFGPYFLLISSIGLVLALHRLDRSECEEVRMSGGEPAAAAQGAPVLSMHAKHAK</sequence>
<evidence type="ECO:0000256" key="1">
    <source>
        <dbReference type="SAM" id="Phobius"/>
    </source>
</evidence>
<feature type="transmembrane region" description="Helical" evidence="1">
    <location>
        <begin position="118"/>
        <end position="141"/>
    </location>
</feature>
<dbReference type="Pfam" id="PF04654">
    <property type="entry name" value="DUF599"/>
    <property type="match status" value="1"/>
</dbReference>